<evidence type="ECO:0000313" key="3">
    <source>
        <dbReference type="Proteomes" id="UP001215280"/>
    </source>
</evidence>
<organism evidence="2 3">
    <name type="scientific">Mycena maculata</name>
    <dbReference type="NCBI Taxonomy" id="230809"/>
    <lineage>
        <taxon>Eukaryota</taxon>
        <taxon>Fungi</taxon>
        <taxon>Dikarya</taxon>
        <taxon>Basidiomycota</taxon>
        <taxon>Agaricomycotina</taxon>
        <taxon>Agaricomycetes</taxon>
        <taxon>Agaricomycetidae</taxon>
        <taxon>Agaricales</taxon>
        <taxon>Marasmiineae</taxon>
        <taxon>Mycenaceae</taxon>
        <taxon>Mycena</taxon>
    </lineage>
</organism>
<keyword evidence="1" id="KW-0472">Membrane</keyword>
<feature type="transmembrane region" description="Helical" evidence="1">
    <location>
        <begin position="12"/>
        <end position="31"/>
    </location>
</feature>
<comment type="caution">
    <text evidence="2">The sequence shown here is derived from an EMBL/GenBank/DDBJ whole genome shotgun (WGS) entry which is preliminary data.</text>
</comment>
<dbReference type="AlphaFoldDB" id="A0AAD7JP38"/>
<accession>A0AAD7JP38</accession>
<keyword evidence="1" id="KW-0812">Transmembrane</keyword>
<gene>
    <name evidence="2" type="ORF">DFH07DRAFT_808494</name>
</gene>
<evidence type="ECO:0000313" key="2">
    <source>
        <dbReference type="EMBL" id="KAJ7767427.1"/>
    </source>
</evidence>
<reference evidence="2" key="1">
    <citation type="submission" date="2023-03" db="EMBL/GenBank/DDBJ databases">
        <title>Massive genome expansion in bonnet fungi (Mycena s.s.) driven by repeated elements and novel gene families across ecological guilds.</title>
        <authorList>
            <consortium name="Lawrence Berkeley National Laboratory"/>
            <person name="Harder C.B."/>
            <person name="Miyauchi S."/>
            <person name="Viragh M."/>
            <person name="Kuo A."/>
            <person name="Thoen E."/>
            <person name="Andreopoulos B."/>
            <person name="Lu D."/>
            <person name="Skrede I."/>
            <person name="Drula E."/>
            <person name="Henrissat B."/>
            <person name="Morin E."/>
            <person name="Kohler A."/>
            <person name="Barry K."/>
            <person name="LaButti K."/>
            <person name="Morin E."/>
            <person name="Salamov A."/>
            <person name="Lipzen A."/>
            <person name="Mereny Z."/>
            <person name="Hegedus B."/>
            <person name="Baldrian P."/>
            <person name="Stursova M."/>
            <person name="Weitz H."/>
            <person name="Taylor A."/>
            <person name="Grigoriev I.V."/>
            <person name="Nagy L.G."/>
            <person name="Martin F."/>
            <person name="Kauserud H."/>
        </authorList>
    </citation>
    <scope>NUCLEOTIDE SEQUENCE</scope>
    <source>
        <strain evidence="2">CBHHK188m</strain>
    </source>
</reference>
<sequence>MPLLASRTHYVMWGYMISLLSTSAFPFLEVLHIQLGVLQLAVLTNLRLKQGAFHRIIRESGNQPQISVSVALYVQAINQLTQDTYLITSFLKNMNEI</sequence>
<keyword evidence="1" id="KW-1133">Transmembrane helix</keyword>
<evidence type="ECO:0000256" key="1">
    <source>
        <dbReference type="SAM" id="Phobius"/>
    </source>
</evidence>
<keyword evidence="3" id="KW-1185">Reference proteome</keyword>
<proteinExistence type="predicted"/>
<name>A0AAD7JP38_9AGAR</name>
<dbReference type="Proteomes" id="UP001215280">
    <property type="component" value="Unassembled WGS sequence"/>
</dbReference>
<protein>
    <submittedName>
        <fullName evidence="2">Uncharacterized protein</fullName>
    </submittedName>
</protein>
<dbReference type="EMBL" id="JARJLG010000030">
    <property type="protein sequence ID" value="KAJ7767427.1"/>
    <property type="molecule type" value="Genomic_DNA"/>
</dbReference>